<dbReference type="EMBL" id="JANPWB010000016">
    <property type="protein sequence ID" value="KAJ1082843.1"/>
    <property type="molecule type" value="Genomic_DNA"/>
</dbReference>
<reference evidence="2" key="1">
    <citation type="journal article" date="2022" name="bioRxiv">
        <title>Sequencing and chromosome-scale assembly of the giantPleurodeles waltlgenome.</title>
        <authorList>
            <person name="Brown T."/>
            <person name="Elewa A."/>
            <person name="Iarovenko S."/>
            <person name="Subramanian E."/>
            <person name="Araus A.J."/>
            <person name="Petzold A."/>
            <person name="Susuki M."/>
            <person name="Suzuki K.-i.T."/>
            <person name="Hayashi T."/>
            <person name="Toyoda A."/>
            <person name="Oliveira C."/>
            <person name="Osipova E."/>
            <person name="Leigh N.D."/>
            <person name="Simon A."/>
            <person name="Yun M.H."/>
        </authorList>
    </citation>
    <scope>NUCLEOTIDE SEQUENCE</scope>
    <source>
        <strain evidence="2">20211129_DDA</strain>
        <tissue evidence="2">Liver</tissue>
    </source>
</reference>
<dbReference type="AlphaFoldDB" id="A0AAV7L2V1"/>
<gene>
    <name evidence="2" type="ORF">NDU88_003008</name>
</gene>
<proteinExistence type="predicted"/>
<evidence type="ECO:0000313" key="3">
    <source>
        <dbReference type="Proteomes" id="UP001066276"/>
    </source>
</evidence>
<keyword evidence="3" id="KW-1185">Reference proteome</keyword>
<name>A0AAV7L2V1_PLEWA</name>
<feature type="region of interest" description="Disordered" evidence="1">
    <location>
        <begin position="52"/>
        <end position="81"/>
    </location>
</feature>
<accession>A0AAV7L2V1</accession>
<sequence>MRAVEPPGRSGASGLSATESHRRARHIRIGRCTPPSPVGLYLVKERLVTVPARPKQGENEGEPRCVSDPLERGRNSTGTGGIASLECSAGMGARGPAPLPISGQSCTAIHGGKRGFWMSAAAPG</sequence>
<evidence type="ECO:0000256" key="1">
    <source>
        <dbReference type="SAM" id="MobiDB-lite"/>
    </source>
</evidence>
<dbReference type="Proteomes" id="UP001066276">
    <property type="component" value="Chromosome 12"/>
</dbReference>
<protein>
    <submittedName>
        <fullName evidence="2">Uncharacterized protein</fullName>
    </submittedName>
</protein>
<feature type="region of interest" description="Disordered" evidence="1">
    <location>
        <begin position="1"/>
        <end position="31"/>
    </location>
</feature>
<feature type="compositionally biased region" description="Basic and acidic residues" evidence="1">
    <location>
        <begin position="55"/>
        <end position="74"/>
    </location>
</feature>
<organism evidence="2 3">
    <name type="scientific">Pleurodeles waltl</name>
    <name type="common">Iberian ribbed newt</name>
    <dbReference type="NCBI Taxonomy" id="8319"/>
    <lineage>
        <taxon>Eukaryota</taxon>
        <taxon>Metazoa</taxon>
        <taxon>Chordata</taxon>
        <taxon>Craniata</taxon>
        <taxon>Vertebrata</taxon>
        <taxon>Euteleostomi</taxon>
        <taxon>Amphibia</taxon>
        <taxon>Batrachia</taxon>
        <taxon>Caudata</taxon>
        <taxon>Salamandroidea</taxon>
        <taxon>Salamandridae</taxon>
        <taxon>Pleurodelinae</taxon>
        <taxon>Pleurodeles</taxon>
    </lineage>
</organism>
<evidence type="ECO:0000313" key="2">
    <source>
        <dbReference type="EMBL" id="KAJ1082843.1"/>
    </source>
</evidence>
<comment type="caution">
    <text evidence="2">The sequence shown here is derived from an EMBL/GenBank/DDBJ whole genome shotgun (WGS) entry which is preliminary data.</text>
</comment>